<dbReference type="InterPro" id="IPR038970">
    <property type="entry name" value="Lyase_8"/>
</dbReference>
<feature type="domain" description="Polysaccharide lyase family 8 central" evidence="5">
    <location>
        <begin position="421"/>
        <end position="665"/>
    </location>
</feature>
<dbReference type="InterPro" id="IPR003159">
    <property type="entry name" value="Lyase_8_central_dom"/>
</dbReference>
<dbReference type="PANTHER" id="PTHR38481">
    <property type="entry name" value="HYALURONATE LYASE"/>
    <property type="match status" value="1"/>
</dbReference>
<sequence>MKQPIFSLLSIYVLSAQATLVSGDDIALARQQRLSVIVGSTTGSTSIATWLSTLGNDGKWPDSEIDYTTGCNAQTASWPAQSHWSRINTFAAAWHGGLKNADQYVGDSSLRNSIGLAMGYWFSNDFTIPACLDSGGTTACPCTTPGLWNTNWASNVILIPGWVGQVCMLLGDSLSSSEVAGCQKMTSRAYGTFQSGINGVSAITGANTLDIASIGIDLGLSTANTSLVSDAYDKVHQELTIKSGLEADGIRADGSFGDNTPEYCITGTMVSIFFLYKRRFIQSVFLCREGLVRLSLDSLSLPVLMLHSSANDLYNLELTAAGTAFQAPTSSRSAFIALLLADQWMIFRNTVTDILHWDFSVLGRIISLPVADLQATASIKTNLTQMQALGQLWASPEISQVFNSLSSTESTNANVGSLNGNRMFYANDYMVHRGNGYVTTLKMFSQRTQNTECTNMQNPFGFHLSDGALYTYLTGNEYEDIFAAWDWNLVPGITVDYGATPLNCATARKTGTQPFVGGASDGTVGVAAMRYETPITKTLNWRKTWFFLNDDVQYVMVARLTSTTTAPTFSVLDQRRQDGPVYVNGMQSTSGNFTSATSLWHGGVGYAFNASNPGTSLSVSLTTSTGSWQAIGSSNQPPTTVNLFAAWLNHVDITAAASYAVFPATTQTSFQQKLTSSQLLPIRNDGSISALLDASHNVAMLAFWVDAGGSVTVPTTIPGNAALTVKSNGSSILIINLNTWTVTLSDPTQSLTSLTVNFTLGSGAIPPGWASSSKSKSLSVDLPSGAVCLSMTWTRFLLSLHVLFQTHTLLLCPLSCSAASIISSGNFTVVSQNKTSVVPTNGTTAASTGPTQSILTTQFVNATSVSSVATLVPTQVSSVQSQNATLTSTLTTTSPSQPTQSIDPTTLEEIHTLQSRRLSSIIGATSSPDQISAWLSTLGSDGKWPDSEVDYTTGCDARRANWPAQTHWQRILVMSAAWHGGLAGDNQFVKDPALRVAISSAMDYWFGRDFTNPACLDSGGTTSCPCTNPDNSLWNTNWFSNIILIPELVSQTCLLLNDTLVQTQLDNCTHMTGRTYGTFDHNINGVGTLTGANALDVAKIGIDQALLTYNVSLLTDAYRRVHLELQIKNGIKVDGIRADGSFGQHGGMLYNGNYGKDYTNDLLDLEVEAGGTQFAADSDSQEAFATLFDGDRWMIFRNSITGVLHWDFSALGRFISFPVIDAQATGSIKINLTEVLELGDQWSSDSLENFANSLSAPSTNANAGQLEGNRMFYANDYMVQRGKNYVTSFKMFSSRTQNTECTNLQNPEGFHLSDGVIYTYLVGNEYEDIAAAWDWNLIPGITVDYGATPLVCGTTQQTGIESFVGGVSDDTIGVAALRYTNPLTRSLHFQKAVFFLNDDVQHVMVSNISSTTSAPVFTVLDQKRHSGSVVVNGAEGQSMAKTQVETLWHGNVGYAFPDFNGTASLSVQFGEKSGNWSAIGTSTQPPITVDLFAAWIEHDTLSASIEYTAFPGTTQNQFKQKSKQLQLQTVQNDGSISAIFDEANQTVMVVFWEGAGGSITFTPGKKAAPVTMNASGNLAVIYKLNTGEVTISDPSQSIIVAQVSLILGVGIKPKHWGAGTVKTLVFQLPTDGLAGSSVAQTIN</sequence>
<comment type="similarity">
    <text evidence="1">Belongs to the polysaccharide lyase 8 family.</text>
</comment>
<feature type="domain" description="Polysaccharide lyase 8 N-terminal alpha-helical" evidence="7">
    <location>
        <begin position="955"/>
        <end position="1187"/>
    </location>
</feature>
<dbReference type="InterPro" id="IPR004103">
    <property type="entry name" value="Lyase_8_C"/>
</dbReference>
<feature type="chain" id="PRO_5019025677" description="Polysaccharide lyase family 8 protein" evidence="4">
    <location>
        <begin position="24"/>
        <end position="1643"/>
    </location>
</feature>
<dbReference type="GO" id="GO:0005576">
    <property type="term" value="C:extracellular region"/>
    <property type="evidence" value="ECO:0007669"/>
    <property type="project" value="InterPro"/>
</dbReference>
<keyword evidence="9" id="KW-1185">Reference proteome</keyword>
<dbReference type="Pfam" id="PF02278">
    <property type="entry name" value="Lyase_8"/>
    <property type="match status" value="2"/>
</dbReference>
<keyword evidence="3" id="KW-0456">Lyase</keyword>
<accession>A0A409XCZ2</accession>
<dbReference type="Gene3D" id="2.60.220.10">
    <property type="entry name" value="Polysaccharide lyase family 8-like, C-terminal"/>
    <property type="match status" value="2"/>
</dbReference>
<organism evidence="8 9">
    <name type="scientific">Psilocybe cyanescens</name>
    <dbReference type="NCBI Taxonomy" id="93625"/>
    <lineage>
        <taxon>Eukaryota</taxon>
        <taxon>Fungi</taxon>
        <taxon>Dikarya</taxon>
        <taxon>Basidiomycota</taxon>
        <taxon>Agaricomycotina</taxon>
        <taxon>Agaricomycetes</taxon>
        <taxon>Agaricomycetidae</taxon>
        <taxon>Agaricales</taxon>
        <taxon>Agaricineae</taxon>
        <taxon>Strophariaceae</taxon>
        <taxon>Psilocybe</taxon>
    </lineage>
</organism>
<evidence type="ECO:0000256" key="1">
    <source>
        <dbReference type="ARBA" id="ARBA00006699"/>
    </source>
</evidence>
<evidence type="ECO:0000256" key="4">
    <source>
        <dbReference type="SAM" id="SignalP"/>
    </source>
</evidence>
<dbReference type="Gene3D" id="2.70.98.10">
    <property type="match status" value="2"/>
</dbReference>
<protein>
    <recommendedName>
        <fullName evidence="10">Polysaccharide lyase family 8 protein</fullName>
    </recommendedName>
</protein>
<evidence type="ECO:0008006" key="10">
    <source>
        <dbReference type="Google" id="ProtNLM"/>
    </source>
</evidence>
<dbReference type="EMBL" id="NHYD01002055">
    <property type="protein sequence ID" value="PPQ88625.1"/>
    <property type="molecule type" value="Genomic_DNA"/>
</dbReference>
<gene>
    <name evidence="8" type="ORF">CVT25_010201</name>
</gene>
<dbReference type="InterPro" id="IPR012970">
    <property type="entry name" value="Lyase_8_alpha_N"/>
</dbReference>
<dbReference type="Proteomes" id="UP000283269">
    <property type="component" value="Unassembled WGS sequence"/>
</dbReference>
<evidence type="ECO:0000259" key="6">
    <source>
        <dbReference type="Pfam" id="PF02884"/>
    </source>
</evidence>
<dbReference type="Pfam" id="PF02884">
    <property type="entry name" value="Lyase_8_C"/>
    <property type="match status" value="2"/>
</dbReference>
<feature type="domain" description="Polysaccharide lyase family 8 central" evidence="5">
    <location>
        <begin position="1269"/>
        <end position="1513"/>
    </location>
</feature>
<feature type="signal peptide" evidence="4">
    <location>
        <begin position="1"/>
        <end position="23"/>
    </location>
</feature>
<dbReference type="PANTHER" id="PTHR38481:SF1">
    <property type="entry name" value="HYALURONATE LYASE"/>
    <property type="match status" value="1"/>
</dbReference>
<evidence type="ECO:0000313" key="8">
    <source>
        <dbReference type="EMBL" id="PPQ88625.1"/>
    </source>
</evidence>
<evidence type="ECO:0000259" key="7">
    <source>
        <dbReference type="Pfam" id="PF08124"/>
    </source>
</evidence>
<evidence type="ECO:0000256" key="2">
    <source>
        <dbReference type="ARBA" id="ARBA00022729"/>
    </source>
</evidence>
<evidence type="ECO:0000313" key="9">
    <source>
        <dbReference type="Proteomes" id="UP000283269"/>
    </source>
</evidence>
<dbReference type="InterPro" id="IPR011013">
    <property type="entry name" value="Gal_mutarotase_sf_dom"/>
</dbReference>
<dbReference type="SUPFAM" id="SSF49863">
    <property type="entry name" value="Hyaluronate lyase-like, C-terminal domain"/>
    <property type="match status" value="2"/>
</dbReference>
<comment type="caution">
    <text evidence="8">The sequence shown here is derived from an EMBL/GenBank/DDBJ whole genome shotgun (WGS) entry which is preliminary data.</text>
</comment>
<dbReference type="SUPFAM" id="SSF48230">
    <property type="entry name" value="Chondroitin AC/alginate lyase"/>
    <property type="match status" value="2"/>
</dbReference>
<feature type="domain" description="Polysaccharide lyase family 8 C-terminal" evidence="6">
    <location>
        <begin position="1530"/>
        <end position="1597"/>
    </location>
</feature>
<reference evidence="8 9" key="1">
    <citation type="journal article" date="2018" name="Evol. Lett.">
        <title>Horizontal gene cluster transfer increased hallucinogenic mushroom diversity.</title>
        <authorList>
            <person name="Reynolds H.T."/>
            <person name="Vijayakumar V."/>
            <person name="Gluck-Thaler E."/>
            <person name="Korotkin H.B."/>
            <person name="Matheny P.B."/>
            <person name="Slot J.C."/>
        </authorList>
    </citation>
    <scope>NUCLEOTIDE SEQUENCE [LARGE SCALE GENOMIC DNA]</scope>
    <source>
        <strain evidence="8 9">2631</strain>
    </source>
</reference>
<dbReference type="OrthoDB" id="5980780at2759"/>
<dbReference type="GO" id="GO:0016837">
    <property type="term" value="F:carbon-oxygen lyase activity, acting on polysaccharides"/>
    <property type="evidence" value="ECO:0007669"/>
    <property type="project" value="UniProtKB-ARBA"/>
</dbReference>
<dbReference type="SUPFAM" id="SSF74650">
    <property type="entry name" value="Galactose mutarotase-like"/>
    <property type="match status" value="2"/>
</dbReference>
<keyword evidence="2 4" id="KW-0732">Signal</keyword>
<evidence type="ECO:0000256" key="3">
    <source>
        <dbReference type="ARBA" id="ARBA00023239"/>
    </source>
</evidence>
<dbReference type="InterPro" id="IPR011071">
    <property type="entry name" value="Lyase_8-like_C"/>
</dbReference>
<dbReference type="Pfam" id="PF08124">
    <property type="entry name" value="Lyase_8_N"/>
    <property type="match status" value="1"/>
</dbReference>
<feature type="domain" description="Polysaccharide lyase family 8 C-terminal" evidence="6">
    <location>
        <begin position="682"/>
        <end position="755"/>
    </location>
</feature>
<dbReference type="InParanoid" id="A0A409XCZ2"/>
<dbReference type="InterPro" id="IPR014718">
    <property type="entry name" value="GH-type_carb-bd"/>
</dbReference>
<evidence type="ECO:0000259" key="5">
    <source>
        <dbReference type="Pfam" id="PF02278"/>
    </source>
</evidence>
<dbReference type="GO" id="GO:0005975">
    <property type="term" value="P:carbohydrate metabolic process"/>
    <property type="evidence" value="ECO:0007669"/>
    <property type="project" value="InterPro"/>
</dbReference>
<name>A0A409XCZ2_PSICY</name>
<dbReference type="InterPro" id="IPR008929">
    <property type="entry name" value="Chondroitin_lyas"/>
</dbReference>
<dbReference type="GO" id="GO:0030246">
    <property type="term" value="F:carbohydrate binding"/>
    <property type="evidence" value="ECO:0007669"/>
    <property type="project" value="InterPro"/>
</dbReference>
<proteinExistence type="inferred from homology"/>
<dbReference type="Gene3D" id="1.50.10.100">
    <property type="entry name" value="Chondroitin AC/alginate lyase"/>
    <property type="match status" value="3"/>
</dbReference>